<accession>A0A1I1J856</accession>
<dbReference type="GO" id="GO:1904680">
    <property type="term" value="F:peptide transmembrane transporter activity"/>
    <property type="evidence" value="ECO:0007669"/>
    <property type="project" value="TreeGrafter"/>
</dbReference>
<dbReference type="EMBL" id="FOMG01000003">
    <property type="protein sequence ID" value="SFC44291.1"/>
    <property type="molecule type" value="Genomic_DNA"/>
</dbReference>
<evidence type="ECO:0000256" key="2">
    <source>
        <dbReference type="ARBA" id="ARBA00022448"/>
    </source>
</evidence>
<dbReference type="Gene3D" id="3.10.105.10">
    <property type="entry name" value="Dipeptide-binding Protein, Domain 3"/>
    <property type="match status" value="1"/>
</dbReference>
<dbReference type="InterPro" id="IPR039424">
    <property type="entry name" value="SBP_5"/>
</dbReference>
<gene>
    <name evidence="5" type="ORF">SAMN05421842_103213</name>
</gene>
<dbReference type="GO" id="GO:0015833">
    <property type="term" value="P:peptide transport"/>
    <property type="evidence" value="ECO:0007669"/>
    <property type="project" value="TreeGrafter"/>
</dbReference>
<dbReference type="RefSeq" id="WP_090088927.1">
    <property type="nucleotide sequence ID" value="NZ_FOMG01000003.1"/>
</dbReference>
<feature type="domain" description="Solute-binding protein family 5" evidence="4">
    <location>
        <begin position="78"/>
        <end position="294"/>
    </location>
</feature>
<dbReference type="Gene3D" id="3.40.190.10">
    <property type="entry name" value="Periplasmic binding protein-like II"/>
    <property type="match status" value="1"/>
</dbReference>
<evidence type="ECO:0000256" key="3">
    <source>
        <dbReference type="ARBA" id="ARBA00022729"/>
    </source>
</evidence>
<dbReference type="AlphaFoldDB" id="A0A1I1J856"/>
<dbReference type="Gene3D" id="3.90.76.10">
    <property type="entry name" value="Dipeptide-binding Protein, Domain 1"/>
    <property type="match status" value="1"/>
</dbReference>
<dbReference type="PANTHER" id="PTHR30290">
    <property type="entry name" value="PERIPLASMIC BINDING COMPONENT OF ABC TRANSPORTER"/>
    <property type="match status" value="1"/>
</dbReference>
<protein>
    <submittedName>
        <fullName evidence="5">Peptide/nickel transport system substrate-binding protein</fullName>
    </submittedName>
</protein>
<name>A0A1I1J856_9CLOT</name>
<sequence>MKKYLIPISLTFIVVAFLLGFVEIDKNSISNKDLEHGITYGISKIPTDLKNTTTLTKRDEDVICSVSKGLVSKDIDNKIMPSLANEINQSKDGIEYEFKLKDDIFWSDGTKITPNDVVTFFKELLKEEDEENISALLDVYGAKDFKEEKTTFEKGVAITIKDNGVIIRLNKKNDNFLNELSNPQYRIRKYLIMWSNIKNNYNKLVYSGDYIISSFDDQQIKLKKNIHNNNNSISNINIIKDNSVELSMASFEIGERDIVVDPPQSELNKLNSEGKLITVPKTMGAYLVINNKNDTIPLQGRRYIYKNVSKALEDYESLNDKRFELAEGSYFREDKNDLTKLQSRKVISNKEEEWNNAKILTLLCKDNNDNRELCRCIENWFKNNTGIFIKYSLVKDEEFEDQELQKRYDMILINNDANTLNKKEFYSQLNNYLSESEKEKLLNQNYNLKNNIYENIESNLFENYRILPLVFYNENIAFSNNISNIKLDGNGNIDFVSIK</sequence>
<keyword evidence="6" id="KW-1185">Reference proteome</keyword>
<reference evidence="5 6" key="1">
    <citation type="submission" date="2016-10" db="EMBL/GenBank/DDBJ databases">
        <authorList>
            <person name="de Groot N.N."/>
        </authorList>
    </citation>
    <scope>NUCLEOTIDE SEQUENCE [LARGE SCALE GENOMIC DNA]</scope>
    <source>
        <strain evidence="5 6">DSM 12992</strain>
    </source>
</reference>
<dbReference type="PANTHER" id="PTHR30290:SF9">
    <property type="entry name" value="OLIGOPEPTIDE-BINDING PROTEIN APPA"/>
    <property type="match status" value="1"/>
</dbReference>
<dbReference type="InterPro" id="IPR000914">
    <property type="entry name" value="SBP_5_dom"/>
</dbReference>
<organism evidence="5 6">
    <name type="scientific">Clostridium uliginosum</name>
    <dbReference type="NCBI Taxonomy" id="119641"/>
    <lineage>
        <taxon>Bacteria</taxon>
        <taxon>Bacillati</taxon>
        <taxon>Bacillota</taxon>
        <taxon>Clostridia</taxon>
        <taxon>Eubacteriales</taxon>
        <taxon>Clostridiaceae</taxon>
        <taxon>Clostridium</taxon>
    </lineage>
</organism>
<dbReference type="STRING" id="119641.SAMN05421842_103213"/>
<keyword evidence="2" id="KW-0813">Transport</keyword>
<comment type="similarity">
    <text evidence="1">Belongs to the bacterial solute-binding protein 5 family.</text>
</comment>
<dbReference type="OrthoDB" id="403896at2"/>
<keyword evidence="3" id="KW-0732">Signal</keyword>
<evidence type="ECO:0000259" key="4">
    <source>
        <dbReference type="Pfam" id="PF00496"/>
    </source>
</evidence>
<dbReference type="Proteomes" id="UP000199263">
    <property type="component" value="Unassembled WGS sequence"/>
</dbReference>
<evidence type="ECO:0000256" key="1">
    <source>
        <dbReference type="ARBA" id="ARBA00005695"/>
    </source>
</evidence>
<evidence type="ECO:0000313" key="6">
    <source>
        <dbReference type="Proteomes" id="UP000199263"/>
    </source>
</evidence>
<evidence type="ECO:0000313" key="5">
    <source>
        <dbReference type="EMBL" id="SFC44291.1"/>
    </source>
</evidence>
<dbReference type="SUPFAM" id="SSF53850">
    <property type="entry name" value="Periplasmic binding protein-like II"/>
    <property type="match status" value="1"/>
</dbReference>
<proteinExistence type="inferred from homology"/>
<dbReference type="Pfam" id="PF00496">
    <property type="entry name" value="SBP_bac_5"/>
    <property type="match status" value="1"/>
</dbReference>